<comment type="caution">
    <text evidence="2">The sequence shown here is derived from an EMBL/GenBank/DDBJ whole genome shotgun (WGS) entry which is preliminary data.</text>
</comment>
<feature type="transmembrane region" description="Helical" evidence="1">
    <location>
        <begin position="38"/>
        <end position="57"/>
    </location>
</feature>
<dbReference type="Proteomes" id="UP000751518">
    <property type="component" value="Unassembled WGS sequence"/>
</dbReference>
<feature type="transmembrane region" description="Helical" evidence="1">
    <location>
        <begin position="222"/>
        <end position="244"/>
    </location>
</feature>
<gene>
    <name evidence="2" type="ORF">KC614_01565</name>
</gene>
<dbReference type="AlphaFoldDB" id="A0A955LK88"/>
<evidence type="ECO:0000256" key="1">
    <source>
        <dbReference type="SAM" id="Phobius"/>
    </source>
</evidence>
<reference evidence="2" key="2">
    <citation type="journal article" date="2021" name="Microbiome">
        <title>Successional dynamics and alternative stable states in a saline activated sludge microbial community over 9 years.</title>
        <authorList>
            <person name="Wang Y."/>
            <person name="Ye J."/>
            <person name="Ju F."/>
            <person name="Liu L."/>
            <person name="Boyd J.A."/>
            <person name="Deng Y."/>
            <person name="Parks D.H."/>
            <person name="Jiang X."/>
            <person name="Yin X."/>
            <person name="Woodcroft B.J."/>
            <person name="Tyson G.W."/>
            <person name="Hugenholtz P."/>
            <person name="Polz M.F."/>
            <person name="Zhang T."/>
        </authorList>
    </citation>
    <scope>NUCLEOTIDE SEQUENCE</scope>
    <source>
        <strain evidence="2">HKST-UBA03</strain>
    </source>
</reference>
<dbReference type="EMBL" id="JAGQKZ010000008">
    <property type="protein sequence ID" value="MCA9391876.1"/>
    <property type="molecule type" value="Genomic_DNA"/>
</dbReference>
<protein>
    <recommendedName>
        <fullName evidence="4">Chlor_Arch_YYY domain-containing protein</fullName>
    </recommendedName>
</protein>
<keyword evidence="1" id="KW-1133">Transmembrane helix</keyword>
<feature type="transmembrane region" description="Helical" evidence="1">
    <location>
        <begin position="533"/>
        <end position="551"/>
    </location>
</feature>
<feature type="transmembrane region" description="Helical" evidence="1">
    <location>
        <begin position="6"/>
        <end position="26"/>
    </location>
</feature>
<feature type="transmembrane region" description="Helical" evidence="1">
    <location>
        <begin position="416"/>
        <end position="438"/>
    </location>
</feature>
<proteinExistence type="predicted"/>
<dbReference type="PANTHER" id="PTHR10790">
    <property type="entry name" value="TPR-DOMAIN CONTAINING PROTEIN"/>
    <property type="match status" value="1"/>
</dbReference>
<feature type="transmembrane region" description="Helical" evidence="1">
    <location>
        <begin position="96"/>
        <end position="117"/>
    </location>
</feature>
<organism evidence="2 3">
    <name type="scientific">candidate division WWE3 bacterium</name>
    <dbReference type="NCBI Taxonomy" id="2053526"/>
    <lineage>
        <taxon>Bacteria</taxon>
        <taxon>Katanobacteria</taxon>
    </lineage>
</organism>
<evidence type="ECO:0008006" key="4">
    <source>
        <dbReference type="Google" id="ProtNLM"/>
    </source>
</evidence>
<dbReference type="Pfam" id="PF10060">
    <property type="entry name" value="DUF2298"/>
    <property type="match status" value="1"/>
</dbReference>
<dbReference type="InterPro" id="IPR018746">
    <property type="entry name" value="DUF2298"/>
</dbReference>
<feature type="transmembrane region" description="Helical" evidence="1">
    <location>
        <begin position="339"/>
        <end position="358"/>
    </location>
</feature>
<dbReference type="NCBIfam" id="TIGR03662">
    <property type="entry name" value="Chlor_Arch_YYY"/>
    <property type="match status" value="1"/>
</dbReference>
<feature type="transmembrane region" description="Helical" evidence="1">
    <location>
        <begin position="492"/>
        <end position="513"/>
    </location>
</feature>
<accession>A0A955LK88</accession>
<reference evidence="2" key="1">
    <citation type="submission" date="2020-04" db="EMBL/GenBank/DDBJ databases">
        <authorList>
            <person name="Zhang T."/>
        </authorList>
    </citation>
    <scope>NUCLEOTIDE SEQUENCE</scope>
    <source>
        <strain evidence="2">HKST-UBA03</strain>
    </source>
</reference>
<keyword evidence="1" id="KW-0472">Membrane</keyword>
<feature type="transmembrane region" description="Helical" evidence="1">
    <location>
        <begin position="563"/>
        <end position="581"/>
    </location>
</feature>
<dbReference type="PANTHER" id="PTHR10790:SF51">
    <property type="entry name" value="TETRATRICOPEPTIDE REPEAT PROTEIN"/>
    <property type="match status" value="1"/>
</dbReference>
<feature type="transmembrane region" description="Helical" evidence="1">
    <location>
        <begin position="284"/>
        <end position="302"/>
    </location>
</feature>
<feature type="transmembrane region" description="Helical" evidence="1">
    <location>
        <begin position="188"/>
        <end position="210"/>
    </location>
</feature>
<evidence type="ECO:0000313" key="3">
    <source>
        <dbReference type="Proteomes" id="UP000751518"/>
    </source>
</evidence>
<evidence type="ECO:0000313" key="2">
    <source>
        <dbReference type="EMBL" id="MCA9391876.1"/>
    </source>
</evidence>
<name>A0A955LK88_UNCKA</name>
<keyword evidence="1" id="KW-0812">Transmembrane</keyword>
<feature type="transmembrane region" description="Helical" evidence="1">
    <location>
        <begin position="63"/>
        <end position="84"/>
    </location>
</feature>
<feature type="transmembrane region" description="Helical" evidence="1">
    <location>
        <begin position="314"/>
        <end position="333"/>
    </location>
</feature>
<sequence>MMSDAQATLQFIVAIEVLGIAALPLANKLFRRLPDGGWAFAKIIGILLTGWLTWFLSSLHILAFSQLSISISLFIVTLFCWSTFARGETVASLKRAWLFIIVEETIFLIVMSVWTFVRGYSADIHGLEKFMDYGFMLSAMKTKYFPPLDHYLAGETINYYYFGHYLAGFTTKLARVPSDMGYNLQMSLIFALGSLEAFALAASVFWNANVTEKIRRLPWRSFIAGLIALLLINVFGNLHALIYYPGHVDTYWYPDATRFIEHTIHEFPIYSYIVNDLHGHVSDIPIVILGLAVVAIMILSFVKKKESNTKDTLRNLNLPLLLFLGFVIGTMYATNAWDFAIYLVVSGLALWTLNASSVRSDSIIKAYFSIATIVDTAMQSLILLLASVIPYIPFWLNLTPISQGIGLVPFGEQSPVWQVAILWGVQVPIAVLFIVWLYRRQTSSDKPFRSLVLKLAAKVFDLKVDIQKKLSGDTFEKELPSLNLGRLKIERVYVFLAIICVVSFLLILLPEVIYIRDIYPTYYRANTMFKFYYQAWIMLGIVCGVSIIKITQELNRRKSWWRFPYVGVVLFLVVAAGMYPIEAIDQGFGNFKGKRQSIAGTEYLSRFYPSDSQAIDWINANIDGQPVFAEAVGESYTDYAMVSANTGVPTVMGWPVHEWLWRGSYSEPMKPETHVQQETGQVDTVGGRVEDMRQFYETTDVNLAQSLIDKYHIEYVYVGSLEREKYNNLNTDKFLNMRLEIVYDKDNVQIYKAANN</sequence>
<feature type="transmembrane region" description="Helical" evidence="1">
    <location>
        <begin position="370"/>
        <end position="396"/>
    </location>
</feature>